<evidence type="ECO:0000313" key="2">
    <source>
        <dbReference type="EMBL" id="AYC31740.1"/>
    </source>
</evidence>
<dbReference type="AlphaFoldDB" id="A0A385YZJ9"/>
<sequence length="77" mass="8520">MSLLQLLFRRPHPMRSYALLDAQGICRALRQSRTAPPGSDWVAVGECRLAWLQRPLPANARPQPASPPPPQRAPLTA</sequence>
<dbReference type="RefSeq" id="WP_119892364.1">
    <property type="nucleotide sequence ID" value="NZ_CP032419.1"/>
</dbReference>
<dbReference type="EMBL" id="CP032419">
    <property type="protein sequence ID" value="AYC31740.1"/>
    <property type="molecule type" value="Genomic_DNA"/>
</dbReference>
<dbReference type="KEGG" id="pcav:D3880_04785"/>
<feature type="compositionally biased region" description="Pro residues" evidence="1">
    <location>
        <begin position="64"/>
        <end position="77"/>
    </location>
</feature>
<name>A0A385YZJ9_9PSED</name>
<evidence type="ECO:0000313" key="3">
    <source>
        <dbReference type="Proteomes" id="UP000265560"/>
    </source>
</evidence>
<accession>A0A385YZJ9</accession>
<reference evidence="3" key="1">
    <citation type="submission" date="2018-09" db="EMBL/GenBank/DDBJ databases">
        <authorList>
            <person name="Zhu H."/>
        </authorList>
    </citation>
    <scope>NUCLEOTIDE SEQUENCE [LARGE SCALE GENOMIC DNA]</scope>
    <source>
        <strain evidence="3">K2W31S-8</strain>
    </source>
</reference>
<proteinExistence type="predicted"/>
<organism evidence="2 3">
    <name type="scientific">Pseudomonas cavernae</name>
    <dbReference type="NCBI Taxonomy" id="2320867"/>
    <lineage>
        <taxon>Bacteria</taxon>
        <taxon>Pseudomonadati</taxon>
        <taxon>Pseudomonadota</taxon>
        <taxon>Gammaproteobacteria</taxon>
        <taxon>Pseudomonadales</taxon>
        <taxon>Pseudomonadaceae</taxon>
        <taxon>Pseudomonas</taxon>
    </lineage>
</organism>
<dbReference type="Proteomes" id="UP000265560">
    <property type="component" value="Chromosome"/>
</dbReference>
<feature type="region of interest" description="Disordered" evidence="1">
    <location>
        <begin position="58"/>
        <end position="77"/>
    </location>
</feature>
<gene>
    <name evidence="2" type="ORF">D3880_04785</name>
</gene>
<keyword evidence="3" id="KW-1185">Reference proteome</keyword>
<protein>
    <submittedName>
        <fullName evidence="2">Uncharacterized protein</fullName>
    </submittedName>
</protein>
<evidence type="ECO:0000256" key="1">
    <source>
        <dbReference type="SAM" id="MobiDB-lite"/>
    </source>
</evidence>
<dbReference type="OrthoDB" id="6910208at2"/>